<comment type="caution">
    <text evidence="9">The sequence shown here is derived from an EMBL/GenBank/DDBJ whole genome shotgun (WGS) entry which is preliminary data.</text>
</comment>
<evidence type="ECO:0000256" key="5">
    <source>
        <dbReference type="PROSITE-ProRule" id="PRU00108"/>
    </source>
</evidence>
<dbReference type="InterPro" id="IPR001356">
    <property type="entry name" value="HD"/>
</dbReference>
<keyword evidence="4 5" id="KW-0539">Nucleus</keyword>
<dbReference type="Proteomes" id="UP001159363">
    <property type="component" value="Chromosome 3"/>
</dbReference>
<evidence type="ECO:0000256" key="1">
    <source>
        <dbReference type="ARBA" id="ARBA00004123"/>
    </source>
</evidence>
<dbReference type="EMBL" id="JARBHB010000003">
    <property type="protein sequence ID" value="KAJ8890635.1"/>
    <property type="molecule type" value="Genomic_DNA"/>
</dbReference>
<protein>
    <recommendedName>
        <fullName evidence="8">Homeobox domain-containing protein</fullName>
    </recommendedName>
</protein>
<feature type="DNA-binding region" description="Homeobox" evidence="5">
    <location>
        <begin position="265"/>
        <end position="312"/>
    </location>
</feature>
<evidence type="ECO:0000256" key="2">
    <source>
        <dbReference type="ARBA" id="ARBA00023125"/>
    </source>
</evidence>
<dbReference type="InterPro" id="IPR050453">
    <property type="entry name" value="LIM_Homeobox_TF"/>
</dbReference>
<keyword evidence="10" id="KW-1185">Reference proteome</keyword>
<comment type="subcellular location">
    <subcellularLocation>
        <location evidence="1 5 6">Nucleus</location>
    </subcellularLocation>
</comment>
<evidence type="ECO:0000313" key="9">
    <source>
        <dbReference type="EMBL" id="KAJ8890635.1"/>
    </source>
</evidence>
<evidence type="ECO:0000256" key="4">
    <source>
        <dbReference type="ARBA" id="ARBA00023242"/>
    </source>
</evidence>
<dbReference type="PANTHER" id="PTHR24208">
    <property type="entry name" value="LIM/HOMEOBOX PROTEIN LHX"/>
    <property type="match status" value="1"/>
</dbReference>
<evidence type="ECO:0000256" key="7">
    <source>
        <dbReference type="SAM" id="MobiDB-lite"/>
    </source>
</evidence>
<dbReference type="Gene3D" id="1.10.10.60">
    <property type="entry name" value="Homeodomain-like"/>
    <property type="match status" value="1"/>
</dbReference>
<keyword evidence="3 5" id="KW-0371">Homeobox</keyword>
<feature type="domain" description="Homeobox" evidence="8">
    <location>
        <begin position="263"/>
        <end position="311"/>
    </location>
</feature>
<sequence length="411" mass="45815">MSTLYVPVKRLNIHFDGRYTLHGVLSRSELTSCANGSLLQAVHVWAALEVSRSDEGEVRRVQKSAEMQEWGETGDPRENRRTSGIVRHESHMRKSGGRPRRESNSVRLGRRRVVLPLHHRGPFNVRKWNYFSSVVTNLIGRMPFNDFLLGLRCRVVSSLASHQGEPGSIPGRVTGFSHVGIVPDDVEGHSGAAPYSPQSPSSALKTSLLRAAQISSLTHSPPLFLQLPCSENIDWYLNADFMDVAYGRSGAGTPGMHGSNGQQRTKRMRTSFKHHQLRTMKSYFAINHNPDAKDLKQLSQKTGLPKRVLQVLPLQPQNSRHVPDTPAAMCDVLVKWRCVSVMAWVEMMENSRHVPDTPAAMCDVLVKWRCSVRPWTDKLASGFSCVSDKIPLCCHIGLAKVQCKLAGPPHD</sequence>
<dbReference type="PANTHER" id="PTHR24208:SF168">
    <property type="entry name" value="PROTEIN APTEROUS"/>
    <property type="match status" value="1"/>
</dbReference>
<name>A0ABQ9I2Z1_9NEOP</name>
<dbReference type="SMART" id="SM00389">
    <property type="entry name" value="HOX"/>
    <property type="match status" value="1"/>
</dbReference>
<evidence type="ECO:0000256" key="6">
    <source>
        <dbReference type="RuleBase" id="RU000682"/>
    </source>
</evidence>
<organism evidence="9 10">
    <name type="scientific">Dryococelus australis</name>
    <dbReference type="NCBI Taxonomy" id="614101"/>
    <lineage>
        <taxon>Eukaryota</taxon>
        <taxon>Metazoa</taxon>
        <taxon>Ecdysozoa</taxon>
        <taxon>Arthropoda</taxon>
        <taxon>Hexapoda</taxon>
        <taxon>Insecta</taxon>
        <taxon>Pterygota</taxon>
        <taxon>Neoptera</taxon>
        <taxon>Polyneoptera</taxon>
        <taxon>Phasmatodea</taxon>
        <taxon>Verophasmatodea</taxon>
        <taxon>Anareolatae</taxon>
        <taxon>Phasmatidae</taxon>
        <taxon>Eurycanthinae</taxon>
        <taxon>Dryococelus</taxon>
    </lineage>
</organism>
<keyword evidence="2 5" id="KW-0238">DNA-binding</keyword>
<dbReference type="SUPFAM" id="SSF46689">
    <property type="entry name" value="Homeodomain-like"/>
    <property type="match status" value="1"/>
</dbReference>
<evidence type="ECO:0000313" key="10">
    <source>
        <dbReference type="Proteomes" id="UP001159363"/>
    </source>
</evidence>
<accession>A0ABQ9I2Z1</accession>
<reference evidence="9 10" key="1">
    <citation type="submission" date="2023-02" db="EMBL/GenBank/DDBJ databases">
        <title>LHISI_Scaffold_Assembly.</title>
        <authorList>
            <person name="Stuart O.P."/>
            <person name="Cleave R."/>
            <person name="Magrath M.J.L."/>
            <person name="Mikheyev A.S."/>
        </authorList>
    </citation>
    <scope>NUCLEOTIDE SEQUENCE [LARGE SCALE GENOMIC DNA]</scope>
    <source>
        <strain evidence="9">Daus_M_001</strain>
        <tissue evidence="9">Leg muscle</tissue>
    </source>
</reference>
<dbReference type="Pfam" id="PF00046">
    <property type="entry name" value="Homeodomain"/>
    <property type="match status" value="1"/>
</dbReference>
<evidence type="ECO:0000259" key="8">
    <source>
        <dbReference type="PROSITE" id="PS50071"/>
    </source>
</evidence>
<dbReference type="InterPro" id="IPR009057">
    <property type="entry name" value="Homeodomain-like_sf"/>
</dbReference>
<proteinExistence type="predicted"/>
<evidence type="ECO:0000256" key="3">
    <source>
        <dbReference type="ARBA" id="ARBA00023155"/>
    </source>
</evidence>
<gene>
    <name evidence="9" type="ORF">PR048_010144</name>
</gene>
<dbReference type="PROSITE" id="PS50071">
    <property type="entry name" value="HOMEOBOX_2"/>
    <property type="match status" value="1"/>
</dbReference>
<feature type="region of interest" description="Disordered" evidence="7">
    <location>
        <begin position="61"/>
        <end position="104"/>
    </location>
</feature>
<feature type="compositionally biased region" description="Basic and acidic residues" evidence="7">
    <location>
        <begin position="74"/>
        <end position="89"/>
    </location>
</feature>